<proteinExistence type="predicted"/>
<accession>A0AAN9TG49</accession>
<feature type="region of interest" description="Disordered" evidence="1">
    <location>
        <begin position="1"/>
        <end position="22"/>
    </location>
</feature>
<sequence length="301" mass="34640">MDLGLKGLTDVTDPEVPPPRSFFSSREERQKIVKGIIISHVEERYQEHIIEIDNPSEMLNKLQKLKRDEVNDTSVSGTSKKDWITRDDKWNNRSMEIQLLSHVISKSDETEKMTTDRPEEMRTWWESKFKKSGSTNDIDEARRTERKKGFSDEPAECNFENFPTAFMSPIHSFSAVLRFRPQKTLSINFPLSARKMSAQNQRLKVVGSRTVPLENEFAAPTASTKKQPRKSHTILPFTRNENFSTISEVANVFGHGPKDDALPHLRVANRDHLLSRHGAAQCRNFQEPFRMKVISYSLPVV</sequence>
<dbReference type="AlphaFoldDB" id="A0AAN9TG49"/>
<dbReference type="Proteomes" id="UP001367676">
    <property type="component" value="Unassembled WGS sequence"/>
</dbReference>
<evidence type="ECO:0000256" key="1">
    <source>
        <dbReference type="SAM" id="MobiDB-lite"/>
    </source>
</evidence>
<gene>
    <name evidence="2" type="ORF">V9T40_002371</name>
</gene>
<keyword evidence="3" id="KW-1185">Reference proteome</keyword>
<evidence type="ECO:0000313" key="2">
    <source>
        <dbReference type="EMBL" id="KAK7590758.1"/>
    </source>
</evidence>
<reference evidence="2 3" key="1">
    <citation type="submission" date="2024-03" db="EMBL/GenBank/DDBJ databases">
        <title>Adaptation during the transition from Ophiocordyceps entomopathogen to insect associate is accompanied by gene loss and intensified selection.</title>
        <authorList>
            <person name="Ward C.M."/>
            <person name="Onetto C.A."/>
            <person name="Borneman A.R."/>
        </authorList>
    </citation>
    <scope>NUCLEOTIDE SEQUENCE [LARGE SCALE GENOMIC DNA]</scope>
    <source>
        <strain evidence="2">AWRI1</strain>
        <tissue evidence="2">Single Adult Female</tissue>
    </source>
</reference>
<dbReference type="EMBL" id="JBBCAQ010000022">
    <property type="protein sequence ID" value="KAK7590758.1"/>
    <property type="molecule type" value="Genomic_DNA"/>
</dbReference>
<protein>
    <submittedName>
        <fullName evidence="2">Uncharacterized protein</fullName>
    </submittedName>
</protein>
<evidence type="ECO:0000313" key="3">
    <source>
        <dbReference type="Proteomes" id="UP001367676"/>
    </source>
</evidence>
<organism evidence="2 3">
    <name type="scientific">Parthenolecanium corni</name>
    <dbReference type="NCBI Taxonomy" id="536013"/>
    <lineage>
        <taxon>Eukaryota</taxon>
        <taxon>Metazoa</taxon>
        <taxon>Ecdysozoa</taxon>
        <taxon>Arthropoda</taxon>
        <taxon>Hexapoda</taxon>
        <taxon>Insecta</taxon>
        <taxon>Pterygota</taxon>
        <taxon>Neoptera</taxon>
        <taxon>Paraneoptera</taxon>
        <taxon>Hemiptera</taxon>
        <taxon>Sternorrhyncha</taxon>
        <taxon>Coccoidea</taxon>
        <taxon>Coccidae</taxon>
        <taxon>Parthenolecanium</taxon>
    </lineage>
</organism>
<name>A0AAN9TG49_9HEMI</name>
<feature type="region of interest" description="Disordered" evidence="1">
    <location>
        <begin position="132"/>
        <end position="153"/>
    </location>
</feature>
<feature type="compositionally biased region" description="Basic and acidic residues" evidence="1">
    <location>
        <begin position="139"/>
        <end position="151"/>
    </location>
</feature>
<comment type="caution">
    <text evidence="2">The sequence shown here is derived from an EMBL/GenBank/DDBJ whole genome shotgun (WGS) entry which is preliminary data.</text>
</comment>